<evidence type="ECO:0000256" key="11">
    <source>
        <dbReference type="ARBA" id="ARBA00029766"/>
    </source>
</evidence>
<evidence type="ECO:0000256" key="9">
    <source>
        <dbReference type="ARBA" id="ARBA00022909"/>
    </source>
</evidence>
<keyword evidence="8" id="KW-0067">ATP-binding</keyword>
<keyword evidence="5 14" id="KW-0808">Transferase</keyword>
<evidence type="ECO:0000256" key="3">
    <source>
        <dbReference type="ARBA" id="ARBA00013253"/>
    </source>
</evidence>
<comment type="pathway">
    <text evidence="1">Cofactor biosynthesis; tetrahydrofolate biosynthesis; 2-amino-4-hydroxy-6-hydroxymethyl-7,8-dihydropteridine diphosphate from 7,8-dihydroneopterin triphosphate: step 4/4.</text>
</comment>
<dbReference type="Pfam" id="PF01288">
    <property type="entry name" value="HPPK"/>
    <property type="match status" value="1"/>
</dbReference>
<dbReference type="HOGENOM" id="CLU_097916_0_1_6"/>
<protein>
    <recommendedName>
        <fullName evidence="4">2-amino-4-hydroxy-6-hydroxymethyldihydropteridine pyrophosphokinase</fullName>
        <ecNumber evidence="3">2.7.6.3</ecNumber>
    </recommendedName>
    <alternativeName>
        <fullName evidence="11">6-hydroxymethyl-7,8-dihydropterin pyrophosphokinase</fullName>
    </alternativeName>
    <alternativeName>
        <fullName evidence="12">7,8-dihydro-6-hydroxymethylpterin-pyrophosphokinase</fullName>
    </alternativeName>
</protein>
<keyword evidence="6" id="KW-0547">Nucleotide-binding</keyword>
<evidence type="ECO:0000259" key="13">
    <source>
        <dbReference type="PROSITE" id="PS00794"/>
    </source>
</evidence>
<keyword evidence="9" id="KW-0289">Folate biosynthesis</keyword>
<evidence type="ECO:0000256" key="5">
    <source>
        <dbReference type="ARBA" id="ARBA00022679"/>
    </source>
</evidence>
<comment type="similarity">
    <text evidence="2">Belongs to the HPPK family.</text>
</comment>
<organism evidence="14 15">
    <name type="scientific">Halorhodospira halophila (strain DSM 244 / SL1)</name>
    <name type="common">Ectothiorhodospira halophila (strain DSM 244 / SL1)</name>
    <dbReference type="NCBI Taxonomy" id="349124"/>
    <lineage>
        <taxon>Bacteria</taxon>
        <taxon>Pseudomonadati</taxon>
        <taxon>Pseudomonadota</taxon>
        <taxon>Gammaproteobacteria</taxon>
        <taxon>Chromatiales</taxon>
        <taxon>Ectothiorhodospiraceae</taxon>
        <taxon>Halorhodospira</taxon>
    </lineage>
</organism>
<dbReference type="OrthoDB" id="9808041at2"/>
<dbReference type="Proteomes" id="UP000000647">
    <property type="component" value="Chromosome"/>
</dbReference>
<dbReference type="EC" id="2.7.6.3" evidence="3"/>
<dbReference type="eggNOG" id="COG0801">
    <property type="taxonomic scope" value="Bacteria"/>
</dbReference>
<dbReference type="NCBIfam" id="TIGR01498">
    <property type="entry name" value="folK"/>
    <property type="match status" value="1"/>
</dbReference>
<evidence type="ECO:0000256" key="8">
    <source>
        <dbReference type="ARBA" id="ARBA00022840"/>
    </source>
</evidence>
<name>A1WUU6_HALHL</name>
<evidence type="ECO:0000256" key="1">
    <source>
        <dbReference type="ARBA" id="ARBA00005051"/>
    </source>
</evidence>
<keyword evidence="15" id="KW-1185">Reference proteome</keyword>
<dbReference type="PANTHER" id="PTHR43071:SF1">
    <property type="entry name" value="2-AMINO-4-HYDROXY-6-HYDROXYMETHYLDIHYDROPTERIDINE PYROPHOSPHOKINASE"/>
    <property type="match status" value="1"/>
</dbReference>
<evidence type="ECO:0000256" key="10">
    <source>
        <dbReference type="ARBA" id="ARBA00029409"/>
    </source>
</evidence>
<dbReference type="RefSeq" id="WP_011813481.1">
    <property type="nucleotide sequence ID" value="NC_008789.1"/>
</dbReference>
<gene>
    <name evidence="14" type="ordered locus">Hhal_0676</name>
</gene>
<accession>A1WUU6</accession>
<proteinExistence type="inferred from homology"/>
<comment type="function">
    <text evidence="10">Catalyzes the transfer of pyrophosphate from adenosine triphosphate (ATP) to 6-hydroxymethyl-7,8-dihydropterin, an enzymatic step in folate biosynthesis pathway.</text>
</comment>
<dbReference type="InterPro" id="IPR035907">
    <property type="entry name" value="Hppk_sf"/>
</dbReference>
<dbReference type="CDD" id="cd00483">
    <property type="entry name" value="HPPK"/>
    <property type="match status" value="1"/>
</dbReference>
<sequence length="180" mass="19362">MSTAITAYVGLGSNLDQPRRQIERAVVRLDLLPGCRVRAVSSLYRNPALQAPGVPPQPDFINAVAAVETRQGPLALLDALLGIEAEHQRRRDGVRWGPRTLDLDLLLYGQMQVEEPRLQVPHPELSQRPFVVHPLLEIAPGVRLPGAGALADAAAAVAADTLERIGAVAGFEHVSVQELA</sequence>
<reference evidence="15" key="1">
    <citation type="submission" date="2006-12" db="EMBL/GenBank/DDBJ databases">
        <title>Complete sequence of Halorhodospira halophila SL1.</title>
        <authorList>
            <consortium name="US DOE Joint Genome Institute"/>
            <person name="Copeland A."/>
            <person name="Lucas S."/>
            <person name="Lapidus A."/>
            <person name="Barry K."/>
            <person name="Detter J.C."/>
            <person name="Glavina del Rio T."/>
            <person name="Hammon N."/>
            <person name="Israni S."/>
            <person name="Dalin E."/>
            <person name="Tice H."/>
            <person name="Pitluck S."/>
            <person name="Saunders E."/>
            <person name="Brettin T."/>
            <person name="Bruce D."/>
            <person name="Han C."/>
            <person name="Tapia R."/>
            <person name="Schmutz J."/>
            <person name="Larimer F."/>
            <person name="Land M."/>
            <person name="Hauser L."/>
            <person name="Kyrpides N."/>
            <person name="Mikhailova N."/>
            <person name="Hoff W."/>
            <person name="Richardson P."/>
        </authorList>
    </citation>
    <scope>NUCLEOTIDE SEQUENCE [LARGE SCALE GENOMIC DNA]</scope>
    <source>
        <strain evidence="15">DSM 244 / SL1</strain>
    </source>
</reference>
<dbReference type="InterPro" id="IPR000550">
    <property type="entry name" value="Hppk"/>
</dbReference>
<evidence type="ECO:0000256" key="12">
    <source>
        <dbReference type="ARBA" id="ARBA00033413"/>
    </source>
</evidence>
<evidence type="ECO:0000256" key="6">
    <source>
        <dbReference type="ARBA" id="ARBA00022741"/>
    </source>
</evidence>
<dbReference type="AlphaFoldDB" id="A1WUU6"/>
<evidence type="ECO:0000256" key="2">
    <source>
        <dbReference type="ARBA" id="ARBA00005810"/>
    </source>
</evidence>
<dbReference type="GO" id="GO:0016301">
    <property type="term" value="F:kinase activity"/>
    <property type="evidence" value="ECO:0007669"/>
    <property type="project" value="UniProtKB-KW"/>
</dbReference>
<dbReference type="SUPFAM" id="SSF55083">
    <property type="entry name" value="6-hydroxymethyl-7,8-dihydropterin pyrophosphokinase, HPPK"/>
    <property type="match status" value="1"/>
</dbReference>
<dbReference type="UniPathway" id="UPA00077">
    <property type="reaction ID" value="UER00155"/>
</dbReference>
<dbReference type="KEGG" id="hha:Hhal_0676"/>
<dbReference type="Gene3D" id="3.30.70.560">
    <property type="entry name" value="7,8-Dihydro-6-hydroxymethylpterin-pyrophosphokinase HPPK"/>
    <property type="match status" value="1"/>
</dbReference>
<dbReference type="GO" id="GO:0003848">
    <property type="term" value="F:2-amino-4-hydroxy-6-hydroxymethyldihydropteridine diphosphokinase activity"/>
    <property type="evidence" value="ECO:0007669"/>
    <property type="project" value="UniProtKB-EC"/>
</dbReference>
<dbReference type="GO" id="GO:0046654">
    <property type="term" value="P:tetrahydrofolate biosynthetic process"/>
    <property type="evidence" value="ECO:0007669"/>
    <property type="project" value="UniProtKB-UniPathway"/>
</dbReference>
<dbReference type="PROSITE" id="PS00794">
    <property type="entry name" value="HPPK"/>
    <property type="match status" value="1"/>
</dbReference>
<dbReference type="PANTHER" id="PTHR43071">
    <property type="entry name" value="2-AMINO-4-HYDROXY-6-HYDROXYMETHYLDIHYDROPTERIDINE PYROPHOSPHOKINASE"/>
    <property type="match status" value="1"/>
</dbReference>
<evidence type="ECO:0000313" key="15">
    <source>
        <dbReference type="Proteomes" id="UP000000647"/>
    </source>
</evidence>
<evidence type="ECO:0000313" key="14">
    <source>
        <dbReference type="EMBL" id="ABM61458.1"/>
    </source>
</evidence>
<dbReference type="STRING" id="349124.Hhal_0676"/>
<evidence type="ECO:0000256" key="7">
    <source>
        <dbReference type="ARBA" id="ARBA00022777"/>
    </source>
</evidence>
<keyword evidence="7 14" id="KW-0418">Kinase</keyword>
<dbReference type="EMBL" id="CP000544">
    <property type="protein sequence ID" value="ABM61458.1"/>
    <property type="molecule type" value="Genomic_DNA"/>
</dbReference>
<evidence type="ECO:0000256" key="4">
    <source>
        <dbReference type="ARBA" id="ARBA00016218"/>
    </source>
</evidence>
<dbReference type="GO" id="GO:0046656">
    <property type="term" value="P:folic acid biosynthetic process"/>
    <property type="evidence" value="ECO:0007669"/>
    <property type="project" value="UniProtKB-KW"/>
</dbReference>
<dbReference type="GO" id="GO:0005524">
    <property type="term" value="F:ATP binding"/>
    <property type="evidence" value="ECO:0007669"/>
    <property type="project" value="UniProtKB-KW"/>
</dbReference>
<feature type="domain" description="7,8-dihydro-6-hydroxymethylpterin-pyrophosphokinase" evidence="13">
    <location>
        <begin position="95"/>
        <end position="106"/>
    </location>
</feature>
<reference evidence="14 15" key="2">
    <citation type="journal article" date="2013" name="Stand. Genomic Sci.">
        <title>Complete genome sequence of Halorhodospira halophila SL1.</title>
        <authorList>
            <person name="Challacombe J.F."/>
            <person name="Majid S."/>
            <person name="Deole R."/>
            <person name="Brettin T.S."/>
            <person name="Bruce D."/>
            <person name="Delano S.F."/>
            <person name="Detter J.C."/>
            <person name="Gleasner C.D."/>
            <person name="Han C.S."/>
            <person name="Misra M."/>
            <person name="Reitenga K.G."/>
            <person name="Mikhailova N."/>
            <person name="Woyke T."/>
            <person name="Pitluck S."/>
            <person name="Nolan M."/>
            <person name="Land M.L."/>
            <person name="Saunders E."/>
            <person name="Tapia R."/>
            <person name="Lapidus A."/>
            <person name="Ivanova N."/>
            <person name="Hoff W.D."/>
        </authorList>
    </citation>
    <scope>NUCLEOTIDE SEQUENCE [LARGE SCALE GENOMIC DNA]</scope>
    <source>
        <strain evidence="15">DSM 244 / SL1</strain>
    </source>
</reference>